<feature type="compositionally biased region" description="Basic and acidic residues" evidence="2">
    <location>
        <begin position="52"/>
        <end position="76"/>
    </location>
</feature>
<feature type="region of interest" description="Disordered" evidence="2">
    <location>
        <begin position="52"/>
        <end position="79"/>
    </location>
</feature>
<sequence>MSRPSSAGSTKSTDSYSSVLSDDSYIASFKPGIDDSFKEMLNEIKMTDSNRSLLKERKIQSHEVKKRDPADTERRTNWTPQMVAEYDGYKEKVKLLEKAKAKQVASEKAAKGSKKSDMKTQEKLRLQALADDKAWLDAAIVAGTARLQFLKNHPNALSTPSTKTHIKAAEDNLNSARSAQREVEIQEKKIAKLKDIDQAKAAAAGKKKGSSSST</sequence>
<accession>A0AAN7CSS6</accession>
<dbReference type="AlphaFoldDB" id="A0AAN7CSS6"/>
<proteinExistence type="predicted"/>
<reference evidence="3" key="1">
    <citation type="journal article" date="2023" name="Mol. Phylogenet. Evol.">
        <title>Genome-scale phylogeny and comparative genomics of the fungal order Sordariales.</title>
        <authorList>
            <person name="Hensen N."/>
            <person name="Bonometti L."/>
            <person name="Westerberg I."/>
            <person name="Brannstrom I.O."/>
            <person name="Guillou S."/>
            <person name="Cros-Aarteil S."/>
            <person name="Calhoun S."/>
            <person name="Haridas S."/>
            <person name="Kuo A."/>
            <person name="Mondo S."/>
            <person name="Pangilinan J."/>
            <person name="Riley R."/>
            <person name="LaButti K."/>
            <person name="Andreopoulos B."/>
            <person name="Lipzen A."/>
            <person name="Chen C."/>
            <person name="Yan M."/>
            <person name="Daum C."/>
            <person name="Ng V."/>
            <person name="Clum A."/>
            <person name="Steindorff A."/>
            <person name="Ohm R.A."/>
            <person name="Martin F."/>
            <person name="Silar P."/>
            <person name="Natvig D.O."/>
            <person name="Lalanne C."/>
            <person name="Gautier V."/>
            <person name="Ament-Velasquez S.L."/>
            <person name="Kruys A."/>
            <person name="Hutchinson M.I."/>
            <person name="Powell A.J."/>
            <person name="Barry K."/>
            <person name="Miller A.N."/>
            <person name="Grigoriev I.V."/>
            <person name="Debuchy R."/>
            <person name="Gladieux P."/>
            <person name="Hiltunen Thoren M."/>
            <person name="Johannesson H."/>
        </authorList>
    </citation>
    <scope>NUCLEOTIDE SEQUENCE</scope>
    <source>
        <strain evidence="3">CBS 359.72</strain>
    </source>
</reference>
<evidence type="ECO:0000313" key="3">
    <source>
        <dbReference type="EMBL" id="KAK4247664.1"/>
    </source>
</evidence>
<organism evidence="3 4">
    <name type="scientific">Corynascus novoguineensis</name>
    <dbReference type="NCBI Taxonomy" id="1126955"/>
    <lineage>
        <taxon>Eukaryota</taxon>
        <taxon>Fungi</taxon>
        <taxon>Dikarya</taxon>
        <taxon>Ascomycota</taxon>
        <taxon>Pezizomycotina</taxon>
        <taxon>Sordariomycetes</taxon>
        <taxon>Sordariomycetidae</taxon>
        <taxon>Sordariales</taxon>
        <taxon>Chaetomiaceae</taxon>
        <taxon>Corynascus</taxon>
    </lineage>
</organism>
<name>A0AAN7CSS6_9PEZI</name>
<dbReference type="EMBL" id="MU857650">
    <property type="protein sequence ID" value="KAK4247664.1"/>
    <property type="molecule type" value="Genomic_DNA"/>
</dbReference>
<evidence type="ECO:0000256" key="2">
    <source>
        <dbReference type="SAM" id="MobiDB-lite"/>
    </source>
</evidence>
<protein>
    <submittedName>
        <fullName evidence="3">Uncharacterized protein</fullName>
    </submittedName>
</protein>
<feature type="coiled-coil region" evidence="1">
    <location>
        <begin position="166"/>
        <end position="196"/>
    </location>
</feature>
<evidence type="ECO:0000256" key="1">
    <source>
        <dbReference type="SAM" id="Coils"/>
    </source>
</evidence>
<reference evidence="3" key="2">
    <citation type="submission" date="2023-05" db="EMBL/GenBank/DDBJ databases">
        <authorList>
            <consortium name="Lawrence Berkeley National Laboratory"/>
            <person name="Steindorff A."/>
            <person name="Hensen N."/>
            <person name="Bonometti L."/>
            <person name="Westerberg I."/>
            <person name="Brannstrom I.O."/>
            <person name="Guillou S."/>
            <person name="Cros-Aarteil S."/>
            <person name="Calhoun S."/>
            <person name="Haridas S."/>
            <person name="Kuo A."/>
            <person name="Mondo S."/>
            <person name="Pangilinan J."/>
            <person name="Riley R."/>
            <person name="Labutti K."/>
            <person name="Andreopoulos B."/>
            <person name="Lipzen A."/>
            <person name="Chen C."/>
            <person name="Yanf M."/>
            <person name="Daum C."/>
            <person name="Ng V."/>
            <person name="Clum A."/>
            <person name="Ohm R."/>
            <person name="Martin F."/>
            <person name="Silar P."/>
            <person name="Natvig D."/>
            <person name="Lalanne C."/>
            <person name="Gautier V."/>
            <person name="Ament-Velasquez S.L."/>
            <person name="Kruys A."/>
            <person name="Hutchinson M.I."/>
            <person name="Powell A.J."/>
            <person name="Barry K."/>
            <person name="Miller A.N."/>
            <person name="Grigoriev I.V."/>
            <person name="Debuchy R."/>
            <person name="Gladieux P."/>
            <person name="Thoren M.H."/>
            <person name="Johannesson H."/>
        </authorList>
    </citation>
    <scope>NUCLEOTIDE SEQUENCE</scope>
    <source>
        <strain evidence="3">CBS 359.72</strain>
    </source>
</reference>
<keyword evidence="4" id="KW-1185">Reference proteome</keyword>
<dbReference type="Proteomes" id="UP001303647">
    <property type="component" value="Unassembled WGS sequence"/>
</dbReference>
<evidence type="ECO:0000313" key="4">
    <source>
        <dbReference type="Proteomes" id="UP001303647"/>
    </source>
</evidence>
<keyword evidence="1" id="KW-0175">Coiled coil</keyword>
<comment type="caution">
    <text evidence="3">The sequence shown here is derived from an EMBL/GenBank/DDBJ whole genome shotgun (WGS) entry which is preliminary data.</text>
</comment>
<gene>
    <name evidence="3" type="ORF">C7999DRAFT_31965</name>
</gene>